<evidence type="ECO:0000256" key="1">
    <source>
        <dbReference type="SAM" id="MobiDB-lite"/>
    </source>
</evidence>
<dbReference type="Pfam" id="PF04727">
    <property type="entry name" value="ELMO_CED12"/>
    <property type="match status" value="1"/>
</dbReference>
<feature type="transmembrane region" description="Helical" evidence="2">
    <location>
        <begin position="88"/>
        <end position="112"/>
    </location>
</feature>
<feature type="region of interest" description="Disordered" evidence="1">
    <location>
        <begin position="642"/>
        <end position="665"/>
    </location>
</feature>
<dbReference type="eggNOG" id="ENOG502S69M">
    <property type="taxonomic scope" value="Eukaryota"/>
</dbReference>
<dbReference type="SMR" id="Q4DP60"/>
<dbReference type="PANTHER" id="PTHR12771:SF2">
    <property type="entry name" value="ELMO DOMAIN-CONTAINING PROTEIN 3"/>
    <property type="match status" value="1"/>
</dbReference>
<sequence length="665" mass="77243">MYRGTHVEGRHLHGWEWGSNNIQQEQMECIPTREKRRVSEGRKRKKKKKFFFFLNVCKCFRPWAFLFLLHHLIYSFFFFFFFLYLHSWMYVLSVCILLTLTCNLFYLFIYLFICFQRDFFYVCLFLCVYSFLSLWIFRCCCFVLFFPPFFKSFLFFNYYYYYFFFLHCADFSNCLVKRVFAAVINPSCMLRSSIVSTLSTNAVLLEYRKHHKPHSSGGNTSRSSSVSSRRAPDGAIVVLENEENASDEFSAREAMSPAIMSASDETRIVNTKKNGGLEKGNAQQRIAVDWDWVNHETEQQRVNSSISSVPCINDQQENISFLDAVRLLKNDRYTWEPYVSAHRFSENKKSNCLISLLERLRDIFCWCRHSYSRDGIVSSDPDSILHHDTEFTLTLPFVPFDHSYSIHRRLLITIYHNLFRQTKNGSSNVGTPPGAIDWEVLGFQGSDPATDLRFTGILGLLQLVYLIEYYRDFAMLLWNTCTNGGSGLLVYEELPFVLVGFNFSAVILDMLKDSGFYTEITRRAQALFYSKTRASRLPIISDSEKALGREFPLLFVCCEYHVGCLFLFWECWHGLKMQRDGKQPTIGDFGVVKAKLCTKLKKNGPQYAFDACAKAGDPFNTALHAECAVMPSAMQLSKDDVTIGTNWPQPQEEREGEELWRSEGK</sequence>
<feature type="compositionally biased region" description="Low complexity" evidence="1">
    <location>
        <begin position="215"/>
        <end position="229"/>
    </location>
</feature>
<feature type="compositionally biased region" description="Basic and acidic residues" evidence="1">
    <location>
        <begin position="651"/>
        <end position="665"/>
    </location>
</feature>
<gene>
    <name evidence="4" type="ORF">Tc00.1047053509599.164</name>
</gene>
<dbReference type="AlphaFoldDB" id="Q4DP60"/>
<feature type="domain" description="ELMO" evidence="3">
    <location>
        <begin position="406"/>
        <end position="604"/>
    </location>
</feature>
<dbReference type="EMBL" id="AAHK01000286">
    <property type="protein sequence ID" value="EAN94324.1"/>
    <property type="molecule type" value="Genomic_DNA"/>
</dbReference>
<dbReference type="GeneID" id="3548002"/>
<dbReference type="InParanoid" id="Q4DP60"/>
<dbReference type="OMA" id="CITETRR"/>
<proteinExistence type="predicted"/>
<dbReference type="InterPro" id="IPR050868">
    <property type="entry name" value="ELMO_domain-containing"/>
</dbReference>
<dbReference type="RefSeq" id="XP_816175.1">
    <property type="nucleotide sequence ID" value="XM_811082.1"/>
</dbReference>
<reference evidence="4 5" key="1">
    <citation type="journal article" date="2005" name="Science">
        <title>The genome sequence of Trypanosoma cruzi, etiologic agent of Chagas disease.</title>
        <authorList>
            <person name="El-Sayed N.M."/>
            <person name="Myler P.J."/>
            <person name="Bartholomeu D.C."/>
            <person name="Nilsson D."/>
            <person name="Aggarwal G."/>
            <person name="Tran A.N."/>
            <person name="Ghedin E."/>
            <person name="Worthey E.A."/>
            <person name="Delcher A.L."/>
            <person name="Blandin G."/>
            <person name="Westenberger S.J."/>
            <person name="Caler E."/>
            <person name="Cerqueira G.C."/>
            <person name="Branche C."/>
            <person name="Haas B."/>
            <person name="Anupama A."/>
            <person name="Arner E."/>
            <person name="Aslund L."/>
            <person name="Attipoe P."/>
            <person name="Bontempi E."/>
            <person name="Bringaud F."/>
            <person name="Burton P."/>
            <person name="Cadag E."/>
            <person name="Campbell D.A."/>
            <person name="Carrington M."/>
            <person name="Crabtree J."/>
            <person name="Darban H."/>
            <person name="da Silveira J.F."/>
            <person name="de Jong P."/>
            <person name="Edwards K."/>
            <person name="Englund P.T."/>
            <person name="Fazelina G."/>
            <person name="Feldblyum T."/>
            <person name="Ferella M."/>
            <person name="Frasch A.C."/>
            <person name="Gull K."/>
            <person name="Horn D."/>
            <person name="Hou L."/>
            <person name="Huang Y."/>
            <person name="Kindlund E."/>
            <person name="Klingbeil M."/>
            <person name="Kluge S."/>
            <person name="Koo H."/>
            <person name="Lacerda D."/>
            <person name="Levin M.J."/>
            <person name="Lorenzi H."/>
            <person name="Louie T."/>
            <person name="Machado C.R."/>
            <person name="McCulloch R."/>
            <person name="McKenna A."/>
            <person name="Mizuno Y."/>
            <person name="Mottram J.C."/>
            <person name="Nelson S."/>
            <person name="Ochaya S."/>
            <person name="Osoegawa K."/>
            <person name="Pai G."/>
            <person name="Parsons M."/>
            <person name="Pentony M."/>
            <person name="Pettersson U."/>
            <person name="Pop M."/>
            <person name="Ramirez J.L."/>
            <person name="Rinta J."/>
            <person name="Robertson L."/>
            <person name="Salzberg S.L."/>
            <person name="Sanchez D.O."/>
            <person name="Seyler A."/>
            <person name="Sharma R."/>
            <person name="Shetty J."/>
            <person name="Simpson A.J."/>
            <person name="Sisk E."/>
            <person name="Tammi M.T."/>
            <person name="Tarleton R."/>
            <person name="Teixeira S."/>
            <person name="Van Aken S."/>
            <person name="Vogt C."/>
            <person name="Ward P.N."/>
            <person name="Wickstead B."/>
            <person name="Wortman J."/>
            <person name="White O."/>
            <person name="Fraser C.M."/>
            <person name="Stuart K.D."/>
            <person name="Andersson B."/>
        </authorList>
    </citation>
    <scope>NUCLEOTIDE SEQUENCE [LARGE SCALE GENOMIC DNA]</scope>
    <source>
        <strain evidence="4 5">CL Brener</strain>
    </source>
</reference>
<feature type="transmembrane region" description="Helical" evidence="2">
    <location>
        <begin position="52"/>
        <end position="82"/>
    </location>
</feature>
<dbReference type="PROSITE" id="PS51335">
    <property type="entry name" value="ELMO"/>
    <property type="match status" value="1"/>
</dbReference>
<evidence type="ECO:0000313" key="4">
    <source>
        <dbReference type="EMBL" id="EAN94324.1"/>
    </source>
</evidence>
<protein>
    <recommendedName>
        <fullName evidence="3">ELMO domain-containing protein</fullName>
    </recommendedName>
</protein>
<keyword evidence="5" id="KW-1185">Reference proteome</keyword>
<dbReference type="InterPro" id="IPR006816">
    <property type="entry name" value="ELMO_dom"/>
</dbReference>
<keyword evidence="2" id="KW-0472">Membrane</keyword>
<dbReference type="PaxDb" id="353153-Q4DP60"/>
<dbReference type="KEGG" id="tcr:509599.164"/>
<keyword evidence="2" id="KW-1133">Transmembrane helix</keyword>
<accession>Q4DP60</accession>
<keyword evidence="2" id="KW-0812">Transmembrane</keyword>
<feature type="transmembrane region" description="Helical" evidence="2">
    <location>
        <begin position="119"/>
        <end position="146"/>
    </location>
</feature>
<comment type="caution">
    <text evidence="4">The sequence shown here is derived from an EMBL/GenBank/DDBJ whole genome shotgun (WGS) entry which is preliminary data.</text>
</comment>
<feature type="region of interest" description="Disordered" evidence="1">
    <location>
        <begin position="210"/>
        <end position="230"/>
    </location>
</feature>
<dbReference type="Proteomes" id="UP000002296">
    <property type="component" value="Unassembled WGS sequence"/>
</dbReference>
<evidence type="ECO:0000256" key="2">
    <source>
        <dbReference type="SAM" id="Phobius"/>
    </source>
</evidence>
<dbReference type="PANTHER" id="PTHR12771">
    <property type="entry name" value="ENGULFMENT AND CELL MOTILITY"/>
    <property type="match status" value="1"/>
</dbReference>
<name>Q4DP60_TRYCC</name>
<evidence type="ECO:0000313" key="5">
    <source>
        <dbReference type="Proteomes" id="UP000002296"/>
    </source>
</evidence>
<evidence type="ECO:0000259" key="3">
    <source>
        <dbReference type="PROSITE" id="PS51335"/>
    </source>
</evidence>
<organism evidence="4 5">
    <name type="scientific">Trypanosoma cruzi (strain CL Brener)</name>
    <dbReference type="NCBI Taxonomy" id="353153"/>
    <lineage>
        <taxon>Eukaryota</taxon>
        <taxon>Discoba</taxon>
        <taxon>Euglenozoa</taxon>
        <taxon>Kinetoplastea</taxon>
        <taxon>Metakinetoplastina</taxon>
        <taxon>Trypanosomatida</taxon>
        <taxon>Trypanosomatidae</taxon>
        <taxon>Trypanosoma</taxon>
        <taxon>Schizotrypanum</taxon>
    </lineage>
</organism>